<dbReference type="AlphaFoldDB" id="A0A6G0JVG8"/>
<evidence type="ECO:0000313" key="5">
    <source>
        <dbReference type="Proteomes" id="UP000488956"/>
    </source>
</evidence>
<feature type="region of interest" description="Disordered" evidence="1">
    <location>
        <begin position="34"/>
        <end position="84"/>
    </location>
</feature>
<organism evidence="2 5">
    <name type="scientific">Phytophthora fragariae</name>
    <dbReference type="NCBI Taxonomy" id="53985"/>
    <lineage>
        <taxon>Eukaryota</taxon>
        <taxon>Sar</taxon>
        <taxon>Stramenopiles</taxon>
        <taxon>Oomycota</taxon>
        <taxon>Peronosporomycetes</taxon>
        <taxon>Peronosporales</taxon>
        <taxon>Peronosporaceae</taxon>
        <taxon>Phytophthora</taxon>
    </lineage>
</organism>
<dbReference type="EMBL" id="QXFX01003590">
    <property type="protein sequence ID" value="KAE9068115.1"/>
    <property type="molecule type" value="Genomic_DNA"/>
</dbReference>
<proteinExistence type="predicted"/>
<comment type="caution">
    <text evidence="2">The sequence shown here is derived from an EMBL/GenBank/DDBJ whole genome shotgun (WGS) entry which is preliminary data.</text>
</comment>
<feature type="compositionally biased region" description="Basic and acidic residues" evidence="1">
    <location>
        <begin position="41"/>
        <end position="52"/>
    </location>
</feature>
<gene>
    <name evidence="3" type="ORF">PF004_g25508</name>
    <name evidence="2" type="ORF">PF010_g27191</name>
</gene>
<protein>
    <submittedName>
        <fullName evidence="2">Uncharacterized protein</fullName>
    </submittedName>
</protein>
<evidence type="ECO:0000313" key="2">
    <source>
        <dbReference type="EMBL" id="KAE9068115.1"/>
    </source>
</evidence>
<evidence type="ECO:0000313" key="4">
    <source>
        <dbReference type="Proteomes" id="UP000476176"/>
    </source>
</evidence>
<accession>A0A6G0JVG8</accession>
<evidence type="ECO:0000313" key="3">
    <source>
        <dbReference type="EMBL" id="KAE9178374.1"/>
    </source>
</evidence>
<evidence type="ECO:0000256" key="1">
    <source>
        <dbReference type="SAM" id="MobiDB-lite"/>
    </source>
</evidence>
<sequence>MSDDLVPREYGFVTTRSNRYGEWQNLVYGSTREYEDEAEVEENHSPLVDHPEYPTPRAILKRKPEAIAEEAPQRNHSIRRSSLQ</sequence>
<dbReference type="Proteomes" id="UP000476176">
    <property type="component" value="Unassembled WGS sequence"/>
</dbReference>
<reference evidence="4 5" key="1">
    <citation type="submission" date="2018-09" db="EMBL/GenBank/DDBJ databases">
        <title>Genomic investigation of the strawberry pathogen Phytophthora fragariae indicates pathogenicity is determined by transcriptional variation in three key races.</title>
        <authorList>
            <person name="Adams T.M."/>
            <person name="Armitage A.D."/>
            <person name="Sobczyk M.K."/>
            <person name="Bates H.J."/>
            <person name="Dunwell J.M."/>
            <person name="Nellist C.F."/>
            <person name="Harrison R.J."/>
        </authorList>
    </citation>
    <scope>NUCLEOTIDE SEQUENCE [LARGE SCALE GENOMIC DNA]</scope>
    <source>
        <strain evidence="3 4">BC-23</strain>
        <strain evidence="2 5">ONT-3</strain>
    </source>
</reference>
<name>A0A6G0JVG8_9STRA</name>
<dbReference type="Proteomes" id="UP000488956">
    <property type="component" value="Unassembled WGS sequence"/>
</dbReference>
<dbReference type="EMBL" id="QXGC01003129">
    <property type="protein sequence ID" value="KAE9178374.1"/>
    <property type="molecule type" value="Genomic_DNA"/>
</dbReference>